<reference evidence="2" key="1">
    <citation type="submission" date="2022-12" db="EMBL/GenBank/DDBJ databases">
        <title>Draft genome assemblies for two species of Escallonia (Escalloniales).</title>
        <authorList>
            <person name="Chanderbali A."/>
            <person name="Dervinis C."/>
            <person name="Anghel I."/>
            <person name="Soltis D."/>
            <person name="Soltis P."/>
            <person name="Zapata F."/>
        </authorList>
    </citation>
    <scope>NUCLEOTIDE SEQUENCE</scope>
    <source>
        <strain evidence="2">UCBG92.1500</strain>
        <tissue evidence="2">Leaf</tissue>
    </source>
</reference>
<evidence type="ECO:0000313" key="3">
    <source>
        <dbReference type="Proteomes" id="UP001187471"/>
    </source>
</evidence>
<name>A0AA88RQD8_9ASTE</name>
<dbReference type="PANTHER" id="PTHR33872:SF2">
    <property type="entry name" value="DNA POLYMERASE EPSILON CATALYTIC SUBUNIT A"/>
    <property type="match status" value="1"/>
</dbReference>
<dbReference type="Proteomes" id="UP001187471">
    <property type="component" value="Unassembled WGS sequence"/>
</dbReference>
<protein>
    <submittedName>
        <fullName evidence="2">Uncharacterized protein</fullName>
    </submittedName>
</protein>
<evidence type="ECO:0000256" key="1">
    <source>
        <dbReference type="SAM" id="MobiDB-lite"/>
    </source>
</evidence>
<sequence>MERGWPLFFLFAVKYQRNKSLTKREIETYWKSKKRDEEEPSNAISDLWPSNQVDATFKEYEDERRHQRSSSMPLPDIKENSLDMEIEEESKEKLIEKNGWWISSKWAFLNEPPVIKSEGPRYKYASQYHLTNTGAPKPHAMTGIST</sequence>
<proteinExistence type="predicted"/>
<comment type="caution">
    <text evidence="2">The sequence shown here is derived from an EMBL/GenBank/DDBJ whole genome shotgun (WGS) entry which is preliminary data.</text>
</comment>
<evidence type="ECO:0000313" key="2">
    <source>
        <dbReference type="EMBL" id="KAK2994158.1"/>
    </source>
</evidence>
<dbReference type="PANTHER" id="PTHR33872">
    <property type="entry name" value="DNA POLYMERASE EPSILON CATALYTIC SUBUNIT A"/>
    <property type="match status" value="1"/>
</dbReference>
<gene>
    <name evidence="2" type="ORF">RJ640_020963</name>
</gene>
<accession>A0AA88RQD8</accession>
<dbReference type="EMBL" id="JAVXUO010000239">
    <property type="protein sequence ID" value="KAK2994158.1"/>
    <property type="molecule type" value="Genomic_DNA"/>
</dbReference>
<organism evidence="2 3">
    <name type="scientific">Escallonia rubra</name>
    <dbReference type="NCBI Taxonomy" id="112253"/>
    <lineage>
        <taxon>Eukaryota</taxon>
        <taxon>Viridiplantae</taxon>
        <taxon>Streptophyta</taxon>
        <taxon>Embryophyta</taxon>
        <taxon>Tracheophyta</taxon>
        <taxon>Spermatophyta</taxon>
        <taxon>Magnoliopsida</taxon>
        <taxon>eudicotyledons</taxon>
        <taxon>Gunneridae</taxon>
        <taxon>Pentapetalae</taxon>
        <taxon>asterids</taxon>
        <taxon>campanulids</taxon>
        <taxon>Escalloniales</taxon>
        <taxon>Escalloniaceae</taxon>
        <taxon>Escallonia</taxon>
    </lineage>
</organism>
<dbReference type="AlphaFoldDB" id="A0AA88RQD8"/>
<feature type="region of interest" description="Disordered" evidence="1">
    <location>
        <begin position="60"/>
        <end position="82"/>
    </location>
</feature>
<keyword evidence="3" id="KW-1185">Reference proteome</keyword>